<dbReference type="RefSeq" id="XP_031432983.1">
    <property type="nucleotide sequence ID" value="XM_031577123.2"/>
</dbReference>
<reference evidence="3" key="1">
    <citation type="submission" date="2025-08" db="UniProtKB">
        <authorList>
            <consortium name="RefSeq"/>
        </authorList>
    </citation>
    <scope>IDENTIFICATION</scope>
</reference>
<sequence length="291" mass="33184">MEHAYKTCAPYTNSNSAAEDDDEQQHNKNRITIKMANTNNLLIWSDDEVGLLLQISLDYKCDKLQKGIDWETCKSKYVDITGLFEEQYPMGSTGKNFPHNKDSLLYFIAKGQVTTKLKNVKRNYRRAVYDGRRSANGHVVLYFKLCEQLWGGSPATQGNDIGIETDDLEDSSAEIAESEHERSDLPPRVVKQRLDLLQARLNSHRGKRPKRKFPGEQEGRKMKRRMLDIMEANVLATIINCVKLAQMNTRMDEITKSIKDGFSLICQVFQELDVSNFAPPPQSSSHSTLYS</sequence>
<name>A0A6P8FYR2_CLUHA</name>
<feature type="region of interest" description="Disordered" evidence="1">
    <location>
        <begin position="1"/>
        <end position="25"/>
    </location>
</feature>
<organism evidence="2 3">
    <name type="scientific">Clupea harengus</name>
    <name type="common">Atlantic herring</name>
    <dbReference type="NCBI Taxonomy" id="7950"/>
    <lineage>
        <taxon>Eukaryota</taxon>
        <taxon>Metazoa</taxon>
        <taxon>Chordata</taxon>
        <taxon>Craniata</taxon>
        <taxon>Vertebrata</taxon>
        <taxon>Euteleostomi</taxon>
        <taxon>Actinopterygii</taxon>
        <taxon>Neopterygii</taxon>
        <taxon>Teleostei</taxon>
        <taxon>Clupei</taxon>
        <taxon>Clupeiformes</taxon>
        <taxon>Clupeoidei</taxon>
        <taxon>Clupeidae</taxon>
        <taxon>Clupea</taxon>
    </lineage>
</organism>
<dbReference type="AlphaFoldDB" id="A0A6P8FYR2"/>
<evidence type="ECO:0000256" key="1">
    <source>
        <dbReference type="SAM" id="MobiDB-lite"/>
    </source>
</evidence>
<dbReference type="KEGG" id="char:116222717"/>
<evidence type="ECO:0000313" key="2">
    <source>
        <dbReference type="Proteomes" id="UP000515152"/>
    </source>
</evidence>
<keyword evidence="2" id="KW-1185">Reference proteome</keyword>
<accession>A0A6P8FYR2</accession>
<evidence type="ECO:0000313" key="3">
    <source>
        <dbReference type="RefSeq" id="XP_031432983.1"/>
    </source>
</evidence>
<protein>
    <submittedName>
        <fullName evidence="3">Uncharacterized protein LOC116222717</fullName>
    </submittedName>
</protein>
<dbReference type="GeneID" id="116222717"/>
<proteinExistence type="predicted"/>
<dbReference type="OrthoDB" id="8445158at2759"/>
<dbReference type="Proteomes" id="UP000515152">
    <property type="component" value="Chromosome 12"/>
</dbReference>
<gene>
    <name evidence="3" type="primary">LOC116222717</name>
</gene>